<gene>
    <name evidence="1" type="ORF">PF001_g33152</name>
</gene>
<accession>A0A6A4AIJ7</accession>
<evidence type="ECO:0000313" key="2">
    <source>
        <dbReference type="Proteomes" id="UP000437068"/>
    </source>
</evidence>
<comment type="caution">
    <text evidence="1">The sequence shown here is derived from an EMBL/GenBank/DDBJ whole genome shotgun (WGS) entry which is preliminary data.</text>
</comment>
<protein>
    <submittedName>
        <fullName evidence="1">Uncharacterized protein</fullName>
    </submittedName>
</protein>
<name>A0A6A4AIJ7_9STRA</name>
<proteinExistence type="predicted"/>
<dbReference type="AlphaFoldDB" id="A0A6A4AIJ7"/>
<dbReference type="EMBL" id="QXGE01011252">
    <property type="protein sequence ID" value="KAE9259059.1"/>
    <property type="molecule type" value="Genomic_DNA"/>
</dbReference>
<sequence length="53" mass="6155">MEAPPVSASTGVRALRRLLRHPWSAQSRRALDLHLKTRVFHQLVHHRVSPLLR</sequence>
<feature type="non-terminal residue" evidence="1">
    <location>
        <position position="53"/>
    </location>
</feature>
<evidence type="ECO:0000313" key="1">
    <source>
        <dbReference type="EMBL" id="KAE9259059.1"/>
    </source>
</evidence>
<dbReference type="Proteomes" id="UP000437068">
    <property type="component" value="Unassembled WGS sequence"/>
</dbReference>
<organism evidence="1 2">
    <name type="scientific">Phytophthora fragariae</name>
    <dbReference type="NCBI Taxonomy" id="53985"/>
    <lineage>
        <taxon>Eukaryota</taxon>
        <taxon>Sar</taxon>
        <taxon>Stramenopiles</taxon>
        <taxon>Oomycota</taxon>
        <taxon>Peronosporomycetes</taxon>
        <taxon>Peronosporales</taxon>
        <taxon>Peronosporaceae</taxon>
        <taxon>Phytophthora</taxon>
    </lineage>
</organism>
<reference evidence="1 2" key="1">
    <citation type="submission" date="2018-08" db="EMBL/GenBank/DDBJ databases">
        <title>Genomic investigation of the strawberry pathogen Phytophthora fragariae indicates pathogenicity is determined by transcriptional variation in three key races.</title>
        <authorList>
            <person name="Adams T.M."/>
            <person name="Armitage A.D."/>
            <person name="Sobczyk M.K."/>
            <person name="Bates H.J."/>
            <person name="Dunwell J.M."/>
            <person name="Nellist C.F."/>
            <person name="Harrison R.J."/>
        </authorList>
    </citation>
    <scope>NUCLEOTIDE SEQUENCE [LARGE SCALE GENOMIC DNA]</scope>
    <source>
        <strain evidence="1 2">A4</strain>
    </source>
</reference>